<name>A0AAP0JNE7_9MAGN</name>
<reference evidence="5 6" key="1">
    <citation type="submission" date="2024-01" db="EMBL/GenBank/DDBJ databases">
        <title>Genome assemblies of Stephania.</title>
        <authorList>
            <person name="Yang L."/>
        </authorList>
    </citation>
    <scope>NUCLEOTIDE SEQUENCE [LARGE SCALE GENOMIC DNA]</scope>
    <source>
        <strain evidence="5">YNDBR</strain>
        <tissue evidence="5">Leaf</tissue>
    </source>
</reference>
<evidence type="ECO:0000256" key="1">
    <source>
        <dbReference type="ARBA" id="ARBA00022481"/>
    </source>
</evidence>
<dbReference type="Proteomes" id="UP001420932">
    <property type="component" value="Unassembled WGS sequence"/>
</dbReference>
<evidence type="ECO:0000313" key="6">
    <source>
        <dbReference type="Proteomes" id="UP001420932"/>
    </source>
</evidence>
<evidence type="ECO:0000313" key="5">
    <source>
        <dbReference type="EMBL" id="KAK9136052.1"/>
    </source>
</evidence>
<dbReference type="EMBL" id="JBBNAF010000006">
    <property type="protein sequence ID" value="KAK9136052.1"/>
    <property type="molecule type" value="Genomic_DNA"/>
</dbReference>
<protein>
    <recommendedName>
        <fullName evidence="7">HMA domain-containing protein</fullName>
    </recommendedName>
</protein>
<dbReference type="PANTHER" id="PTHR45868">
    <property type="entry name" value="HEAVY METAL-ASSOCIATED ISOPRENYLATED PLANT PROTEIN 33-RELATED"/>
    <property type="match status" value="1"/>
</dbReference>
<gene>
    <name evidence="5" type="ORF">Syun_015382</name>
</gene>
<keyword evidence="3" id="KW-0449">Lipoprotein</keyword>
<dbReference type="InterPro" id="IPR036163">
    <property type="entry name" value="HMA_dom_sf"/>
</dbReference>
<evidence type="ECO:0000256" key="4">
    <source>
        <dbReference type="ARBA" id="ARBA00024045"/>
    </source>
</evidence>
<sequence length="175" mass="19286">MAGGMHPGGISMQRWSWYAASSTTTGQMFSQHGANNHSQCSGLVNISSPAVYSADANLKSCVLKVNIHCDGCKQDVKKLLQRIEGRSIPTRKSKATIRIASTVKAIVDERIGNGEVSNKQVHIQPHQIRSILSAHLSHSPRKFQREPQSQPDVQPLVSYGVTTVQDREFESHSRQ</sequence>
<evidence type="ECO:0008006" key="7">
    <source>
        <dbReference type="Google" id="ProtNLM"/>
    </source>
</evidence>
<dbReference type="AlphaFoldDB" id="A0AAP0JNE7"/>
<comment type="similarity">
    <text evidence="4">Belongs to the HIPP family.</text>
</comment>
<proteinExistence type="inferred from homology"/>
<keyword evidence="1" id="KW-0488">Methylation</keyword>
<evidence type="ECO:0000256" key="3">
    <source>
        <dbReference type="ARBA" id="ARBA00023289"/>
    </source>
</evidence>
<dbReference type="GO" id="GO:0046872">
    <property type="term" value="F:metal ion binding"/>
    <property type="evidence" value="ECO:0007669"/>
    <property type="project" value="UniProtKB-KW"/>
</dbReference>
<dbReference type="PANTHER" id="PTHR45868:SF19">
    <property type="entry name" value="HEAVY METAL-ASSOCIATED ISOPRENYLATED PLANT PROTEIN 37"/>
    <property type="match status" value="1"/>
</dbReference>
<dbReference type="SUPFAM" id="SSF55008">
    <property type="entry name" value="HMA, heavy metal-associated domain"/>
    <property type="match status" value="1"/>
</dbReference>
<keyword evidence="6" id="KW-1185">Reference proteome</keyword>
<evidence type="ECO:0000256" key="2">
    <source>
        <dbReference type="ARBA" id="ARBA00022723"/>
    </source>
</evidence>
<accession>A0AAP0JNE7</accession>
<organism evidence="5 6">
    <name type="scientific">Stephania yunnanensis</name>
    <dbReference type="NCBI Taxonomy" id="152371"/>
    <lineage>
        <taxon>Eukaryota</taxon>
        <taxon>Viridiplantae</taxon>
        <taxon>Streptophyta</taxon>
        <taxon>Embryophyta</taxon>
        <taxon>Tracheophyta</taxon>
        <taxon>Spermatophyta</taxon>
        <taxon>Magnoliopsida</taxon>
        <taxon>Ranunculales</taxon>
        <taxon>Menispermaceae</taxon>
        <taxon>Menispermoideae</taxon>
        <taxon>Cissampelideae</taxon>
        <taxon>Stephania</taxon>
    </lineage>
</organism>
<dbReference type="Gene3D" id="3.30.70.100">
    <property type="match status" value="1"/>
</dbReference>
<keyword evidence="2" id="KW-0479">Metal-binding</keyword>
<keyword evidence="3" id="KW-0636">Prenylation</keyword>
<comment type="caution">
    <text evidence="5">The sequence shown here is derived from an EMBL/GenBank/DDBJ whole genome shotgun (WGS) entry which is preliminary data.</text>
</comment>